<feature type="non-terminal residue" evidence="1">
    <location>
        <position position="1"/>
    </location>
</feature>
<organism evidence="1 2">
    <name type="scientific">Racocetra persica</name>
    <dbReference type="NCBI Taxonomy" id="160502"/>
    <lineage>
        <taxon>Eukaryota</taxon>
        <taxon>Fungi</taxon>
        <taxon>Fungi incertae sedis</taxon>
        <taxon>Mucoromycota</taxon>
        <taxon>Glomeromycotina</taxon>
        <taxon>Glomeromycetes</taxon>
        <taxon>Diversisporales</taxon>
        <taxon>Gigasporaceae</taxon>
        <taxon>Racocetra</taxon>
    </lineage>
</organism>
<name>A0ACA9NXD3_9GLOM</name>
<accession>A0ACA9NXD3</accession>
<proteinExistence type="predicted"/>
<comment type="caution">
    <text evidence="1">The sequence shown here is derived from an EMBL/GenBank/DDBJ whole genome shotgun (WGS) entry which is preliminary data.</text>
</comment>
<gene>
    <name evidence="1" type="ORF">RPERSI_LOCUS9066</name>
</gene>
<keyword evidence="2" id="KW-1185">Reference proteome</keyword>
<dbReference type="EMBL" id="CAJVQC010016816">
    <property type="protein sequence ID" value="CAG8679987.1"/>
    <property type="molecule type" value="Genomic_DNA"/>
</dbReference>
<evidence type="ECO:0000313" key="1">
    <source>
        <dbReference type="EMBL" id="CAG8679987.1"/>
    </source>
</evidence>
<evidence type="ECO:0000313" key="2">
    <source>
        <dbReference type="Proteomes" id="UP000789920"/>
    </source>
</evidence>
<dbReference type="Proteomes" id="UP000789920">
    <property type="component" value="Unassembled WGS sequence"/>
</dbReference>
<reference evidence="1" key="1">
    <citation type="submission" date="2021-06" db="EMBL/GenBank/DDBJ databases">
        <authorList>
            <person name="Kallberg Y."/>
            <person name="Tangrot J."/>
            <person name="Rosling A."/>
        </authorList>
    </citation>
    <scope>NUCLEOTIDE SEQUENCE</scope>
    <source>
        <strain evidence="1">MA461A</strain>
    </source>
</reference>
<sequence>RQIKAQKLSTIVLENTVGEYYWTVALETKPGIKYCQLLCKHIYTVIICYFISSSTNIESPNQRQQKIQQSSYQQPSTTEKLIELSHALEVVHRPKKNFQTGNWVNEDL</sequence>
<protein>
    <submittedName>
        <fullName evidence="1">8084_t:CDS:1</fullName>
    </submittedName>
</protein>
<feature type="non-terminal residue" evidence="1">
    <location>
        <position position="108"/>
    </location>
</feature>